<sequence>MPSLKAIRNRITSVKSTQKITRAMKMVAGARLNRAQTRITELRPYAVKVQEVLSQITREVERAGAEVEAARPGEGSIEKPAHPLLVRRPEQRVLMVVLTSDRGLCGAFNTNINKRAEREWRERKDQGQDVQLMLIGRKGRDYFTRRGAPILEYLPGVWDKLNLESAKRVGTQVLQPFLRGDVDAIYLVYNEFKSAMTQNVTVERLLPAGAPAAPLGASEGTAQAEVAAEFLFEPNKEALLEQLAPMYVEVSVLRALYESTASELGARMTAMDSATKNATEMIDGLTLKFNKARQAAITKELMEIIGGSEALKD</sequence>
<evidence type="ECO:0000313" key="12">
    <source>
        <dbReference type="Proteomes" id="UP000019678"/>
    </source>
</evidence>
<evidence type="ECO:0000256" key="8">
    <source>
        <dbReference type="ARBA" id="ARBA00023196"/>
    </source>
</evidence>
<dbReference type="NCBIfam" id="TIGR01146">
    <property type="entry name" value="ATPsyn_F1gamma"/>
    <property type="match status" value="1"/>
</dbReference>
<dbReference type="eggNOG" id="COG0224">
    <property type="taxonomic scope" value="Bacteria"/>
</dbReference>
<keyword evidence="4 10" id="KW-0813">Transport</keyword>
<proteinExistence type="inferred from homology"/>
<accession>A0A017TAH5</accession>
<evidence type="ECO:0000256" key="2">
    <source>
        <dbReference type="ARBA" id="ARBA00004170"/>
    </source>
</evidence>
<evidence type="ECO:0000256" key="1">
    <source>
        <dbReference type="ARBA" id="ARBA00003456"/>
    </source>
</evidence>
<dbReference type="GO" id="GO:0042777">
    <property type="term" value="P:proton motive force-driven plasma membrane ATP synthesis"/>
    <property type="evidence" value="ECO:0007669"/>
    <property type="project" value="UniProtKB-UniRule"/>
</dbReference>
<dbReference type="InterPro" id="IPR035968">
    <property type="entry name" value="ATP_synth_F1_ATPase_gsu"/>
</dbReference>
<dbReference type="PRINTS" id="PR00126">
    <property type="entry name" value="ATPASEGAMMA"/>
</dbReference>
<dbReference type="GO" id="GO:0005886">
    <property type="term" value="C:plasma membrane"/>
    <property type="evidence" value="ECO:0007669"/>
    <property type="project" value="UniProtKB-SubCell"/>
</dbReference>
<keyword evidence="8 10" id="KW-0139">CF(1)</keyword>
<dbReference type="EMBL" id="ASRX01000022">
    <property type="protein sequence ID" value="EYF05591.1"/>
    <property type="molecule type" value="Genomic_DNA"/>
</dbReference>
<dbReference type="OrthoDB" id="9812769at2"/>
<keyword evidence="10" id="KW-1003">Cell membrane</keyword>
<comment type="similarity">
    <text evidence="3 10">Belongs to the ATPase gamma chain family.</text>
</comment>
<dbReference type="SUPFAM" id="SSF52943">
    <property type="entry name" value="ATP synthase (F1-ATPase), gamma subunit"/>
    <property type="match status" value="1"/>
</dbReference>
<dbReference type="Pfam" id="PF00231">
    <property type="entry name" value="ATP-synt"/>
    <property type="match status" value="1"/>
</dbReference>
<dbReference type="FunFam" id="3.40.1380.10:FF:000006">
    <property type="entry name" value="ATP synthase gamma chain"/>
    <property type="match status" value="1"/>
</dbReference>
<evidence type="ECO:0000256" key="6">
    <source>
        <dbReference type="ARBA" id="ARBA00023065"/>
    </source>
</evidence>
<gene>
    <name evidence="10" type="primary">atpG</name>
    <name evidence="11" type="ORF">CAP_3139</name>
</gene>
<dbReference type="PANTHER" id="PTHR11693:SF22">
    <property type="entry name" value="ATP SYNTHASE SUBUNIT GAMMA, MITOCHONDRIAL"/>
    <property type="match status" value="1"/>
</dbReference>
<evidence type="ECO:0000256" key="4">
    <source>
        <dbReference type="ARBA" id="ARBA00022448"/>
    </source>
</evidence>
<dbReference type="InterPro" id="IPR000131">
    <property type="entry name" value="ATP_synth_F1_gsu"/>
</dbReference>
<evidence type="ECO:0000256" key="9">
    <source>
        <dbReference type="ARBA" id="ARBA00023310"/>
    </source>
</evidence>
<dbReference type="CDD" id="cd12151">
    <property type="entry name" value="F1-ATPase_gamma"/>
    <property type="match status" value="1"/>
</dbReference>
<dbReference type="GO" id="GO:0005524">
    <property type="term" value="F:ATP binding"/>
    <property type="evidence" value="ECO:0007669"/>
    <property type="project" value="UniProtKB-UniRule"/>
</dbReference>
<evidence type="ECO:0000256" key="7">
    <source>
        <dbReference type="ARBA" id="ARBA00023136"/>
    </source>
</evidence>
<dbReference type="PANTHER" id="PTHR11693">
    <property type="entry name" value="ATP SYNTHASE GAMMA CHAIN"/>
    <property type="match status" value="1"/>
</dbReference>
<dbReference type="Gene3D" id="3.40.1380.10">
    <property type="match status" value="1"/>
</dbReference>
<organism evidence="11 12">
    <name type="scientific">Chondromyces apiculatus DSM 436</name>
    <dbReference type="NCBI Taxonomy" id="1192034"/>
    <lineage>
        <taxon>Bacteria</taxon>
        <taxon>Pseudomonadati</taxon>
        <taxon>Myxococcota</taxon>
        <taxon>Polyangia</taxon>
        <taxon>Polyangiales</taxon>
        <taxon>Polyangiaceae</taxon>
        <taxon>Chondromyces</taxon>
    </lineage>
</organism>
<keyword evidence="6 10" id="KW-0406">Ion transport</keyword>
<evidence type="ECO:0000256" key="5">
    <source>
        <dbReference type="ARBA" id="ARBA00022781"/>
    </source>
</evidence>
<keyword evidence="9 10" id="KW-0066">ATP synthesis</keyword>
<comment type="subunit">
    <text evidence="10">F-type ATPases have 2 components, CF(1) - the catalytic core - and CF(0) - the membrane proton channel. CF(1) has five subunits: alpha(3), beta(3), gamma(1), delta(1), epsilon(1). CF(0) has three main subunits: a, b and c.</text>
</comment>
<protein>
    <recommendedName>
        <fullName evidence="10">ATP synthase gamma chain</fullName>
    </recommendedName>
    <alternativeName>
        <fullName evidence="10">ATP synthase F1 sector gamma subunit</fullName>
    </alternativeName>
    <alternativeName>
        <fullName evidence="10">F-ATPase gamma subunit</fullName>
    </alternativeName>
</protein>
<dbReference type="Gene3D" id="1.10.287.80">
    <property type="entry name" value="ATP synthase, gamma subunit, helix hairpin domain"/>
    <property type="match status" value="2"/>
</dbReference>
<keyword evidence="5 10" id="KW-0375">Hydrogen ion transport</keyword>
<dbReference type="HAMAP" id="MF_00815">
    <property type="entry name" value="ATP_synth_gamma_bact"/>
    <property type="match status" value="1"/>
</dbReference>
<dbReference type="GO" id="GO:0046933">
    <property type="term" value="F:proton-transporting ATP synthase activity, rotational mechanism"/>
    <property type="evidence" value="ECO:0007669"/>
    <property type="project" value="UniProtKB-UniRule"/>
</dbReference>
<keyword evidence="12" id="KW-1185">Reference proteome</keyword>
<evidence type="ECO:0000313" key="11">
    <source>
        <dbReference type="EMBL" id="EYF05591.1"/>
    </source>
</evidence>
<comment type="caution">
    <text evidence="11">The sequence shown here is derived from an EMBL/GenBank/DDBJ whole genome shotgun (WGS) entry which is preliminary data.</text>
</comment>
<comment type="subcellular location">
    <subcellularLocation>
        <location evidence="10">Cell membrane</location>
        <topology evidence="10">Peripheral membrane protein</topology>
    </subcellularLocation>
    <subcellularLocation>
        <location evidence="2">Membrane</location>
        <topology evidence="2">Peripheral membrane protein</topology>
    </subcellularLocation>
</comment>
<evidence type="ECO:0000256" key="10">
    <source>
        <dbReference type="HAMAP-Rule" id="MF_00815"/>
    </source>
</evidence>
<dbReference type="RefSeq" id="WP_044241605.1">
    <property type="nucleotide sequence ID" value="NZ_ASRX01000022.1"/>
</dbReference>
<reference evidence="11 12" key="1">
    <citation type="submission" date="2013-05" db="EMBL/GenBank/DDBJ databases">
        <title>Genome assembly of Chondromyces apiculatus DSM 436.</title>
        <authorList>
            <person name="Sharma G."/>
            <person name="Khatri I."/>
            <person name="Kaur C."/>
            <person name="Mayilraj S."/>
            <person name="Subramanian S."/>
        </authorList>
    </citation>
    <scope>NUCLEOTIDE SEQUENCE [LARGE SCALE GENOMIC DNA]</scope>
    <source>
        <strain evidence="11 12">DSM 436</strain>
    </source>
</reference>
<dbReference type="Proteomes" id="UP000019678">
    <property type="component" value="Unassembled WGS sequence"/>
</dbReference>
<dbReference type="AlphaFoldDB" id="A0A017TAH5"/>
<comment type="function">
    <text evidence="1 10">Produces ATP from ADP in the presence of a proton gradient across the membrane. The gamma chain is believed to be important in regulating ATPase activity and the flow of protons through the CF(0) complex.</text>
</comment>
<evidence type="ECO:0000256" key="3">
    <source>
        <dbReference type="ARBA" id="ARBA00007681"/>
    </source>
</evidence>
<dbReference type="STRING" id="1192034.CAP_3139"/>
<keyword evidence="7 10" id="KW-0472">Membrane</keyword>
<dbReference type="GO" id="GO:0045259">
    <property type="term" value="C:proton-transporting ATP synthase complex"/>
    <property type="evidence" value="ECO:0007669"/>
    <property type="project" value="UniProtKB-KW"/>
</dbReference>
<name>A0A017TAH5_9BACT</name>